<dbReference type="Proteomes" id="UP000735302">
    <property type="component" value="Unassembled WGS sequence"/>
</dbReference>
<evidence type="ECO:0000313" key="2">
    <source>
        <dbReference type="Proteomes" id="UP000735302"/>
    </source>
</evidence>
<proteinExistence type="predicted"/>
<protein>
    <submittedName>
        <fullName evidence="1">Uncharacterized protein</fullName>
    </submittedName>
</protein>
<dbReference type="EMBL" id="BLXT01003727">
    <property type="protein sequence ID" value="GFO03580.1"/>
    <property type="molecule type" value="Genomic_DNA"/>
</dbReference>
<sequence>MEETGSCACCVRMRTPSISMLLSVTVVADWLIDMFGRVEEVATQGLQPGNGSLIFSLCCGPIWQEEIACRERIGVARLKTPSAAFSEHQGTPTVLRKFCRVSVPAFVVGPTSKISPWPPVSGSQSGTCRPF</sequence>
<comment type="caution">
    <text evidence="1">The sequence shown here is derived from an EMBL/GenBank/DDBJ whole genome shotgun (WGS) entry which is preliminary data.</text>
</comment>
<evidence type="ECO:0000313" key="1">
    <source>
        <dbReference type="EMBL" id="GFO03580.1"/>
    </source>
</evidence>
<name>A0AAV4A5Z5_9GAST</name>
<keyword evidence="2" id="KW-1185">Reference proteome</keyword>
<dbReference type="AlphaFoldDB" id="A0AAV4A5Z5"/>
<organism evidence="1 2">
    <name type="scientific">Plakobranchus ocellatus</name>
    <dbReference type="NCBI Taxonomy" id="259542"/>
    <lineage>
        <taxon>Eukaryota</taxon>
        <taxon>Metazoa</taxon>
        <taxon>Spiralia</taxon>
        <taxon>Lophotrochozoa</taxon>
        <taxon>Mollusca</taxon>
        <taxon>Gastropoda</taxon>
        <taxon>Heterobranchia</taxon>
        <taxon>Euthyneura</taxon>
        <taxon>Panpulmonata</taxon>
        <taxon>Sacoglossa</taxon>
        <taxon>Placobranchoidea</taxon>
        <taxon>Plakobranchidae</taxon>
        <taxon>Plakobranchus</taxon>
    </lineage>
</organism>
<reference evidence="1 2" key="1">
    <citation type="journal article" date="2021" name="Elife">
        <title>Chloroplast acquisition without the gene transfer in kleptoplastic sea slugs, Plakobranchus ocellatus.</title>
        <authorList>
            <person name="Maeda T."/>
            <person name="Takahashi S."/>
            <person name="Yoshida T."/>
            <person name="Shimamura S."/>
            <person name="Takaki Y."/>
            <person name="Nagai Y."/>
            <person name="Toyoda A."/>
            <person name="Suzuki Y."/>
            <person name="Arimoto A."/>
            <person name="Ishii H."/>
            <person name="Satoh N."/>
            <person name="Nishiyama T."/>
            <person name="Hasebe M."/>
            <person name="Maruyama T."/>
            <person name="Minagawa J."/>
            <person name="Obokata J."/>
            <person name="Shigenobu S."/>
        </authorList>
    </citation>
    <scope>NUCLEOTIDE SEQUENCE [LARGE SCALE GENOMIC DNA]</scope>
</reference>
<gene>
    <name evidence="1" type="ORF">PoB_003008500</name>
</gene>
<accession>A0AAV4A5Z5</accession>